<dbReference type="SUPFAM" id="SSF57850">
    <property type="entry name" value="RING/U-box"/>
    <property type="match status" value="3"/>
</dbReference>
<evidence type="ECO:0000313" key="15">
    <source>
        <dbReference type="Proteomes" id="UP000324907"/>
    </source>
</evidence>
<dbReference type="InterPro" id="IPR013083">
    <property type="entry name" value="Znf_RING/FYVE/PHD"/>
</dbReference>
<dbReference type="InterPro" id="IPR044066">
    <property type="entry name" value="TRIAD_supradom"/>
</dbReference>
<dbReference type="PANTHER" id="PTHR11685">
    <property type="entry name" value="RBR FAMILY RING FINGER AND IBR DOMAIN-CONTAINING"/>
    <property type="match status" value="1"/>
</dbReference>
<evidence type="ECO:0000256" key="3">
    <source>
        <dbReference type="ARBA" id="ARBA00022737"/>
    </source>
</evidence>
<keyword evidence="4" id="KW-0863">Zinc-finger</keyword>
<dbReference type="GO" id="GO:0008270">
    <property type="term" value="F:zinc ion binding"/>
    <property type="evidence" value="ECO:0007669"/>
    <property type="project" value="UniProtKB-KW"/>
</dbReference>
<feature type="transmembrane region" description="Helical" evidence="8">
    <location>
        <begin position="310"/>
        <end position="339"/>
    </location>
</feature>
<organism evidence="10 14">
    <name type="scientific">Cafeteria roenbergensis</name>
    <name type="common">Marine flagellate</name>
    <dbReference type="NCBI Taxonomy" id="33653"/>
    <lineage>
        <taxon>Eukaryota</taxon>
        <taxon>Sar</taxon>
        <taxon>Stramenopiles</taxon>
        <taxon>Bigyra</taxon>
        <taxon>Opalozoa</taxon>
        <taxon>Bicosoecida</taxon>
        <taxon>Cafeteriaceae</taxon>
        <taxon>Cafeteria</taxon>
    </lineage>
</organism>
<dbReference type="CDD" id="cd20336">
    <property type="entry name" value="Rcat_RBR"/>
    <property type="match status" value="1"/>
</dbReference>
<proteinExistence type="predicted"/>
<keyword evidence="8" id="KW-0472">Membrane</keyword>
<dbReference type="GO" id="GO:0016567">
    <property type="term" value="P:protein ubiquitination"/>
    <property type="evidence" value="ECO:0007669"/>
    <property type="project" value="InterPro"/>
</dbReference>
<evidence type="ECO:0000256" key="4">
    <source>
        <dbReference type="ARBA" id="ARBA00022771"/>
    </source>
</evidence>
<keyword evidence="3" id="KW-0677">Repeat</keyword>
<dbReference type="AlphaFoldDB" id="A0A5A8CTN1"/>
<keyword evidence="8" id="KW-1133">Transmembrane helix</keyword>
<dbReference type="Gene3D" id="3.30.40.10">
    <property type="entry name" value="Zinc/RING finger domain, C3HC4 (zinc finger)"/>
    <property type="match status" value="1"/>
</dbReference>
<dbReference type="PROSITE" id="PS51873">
    <property type="entry name" value="TRIAD"/>
    <property type="match status" value="1"/>
</dbReference>
<dbReference type="Proteomes" id="UP000324907">
    <property type="component" value="Unassembled WGS sequence"/>
</dbReference>
<dbReference type="OMA" id="NDCPNCS"/>
<name>A0A5A8CTN1_CAFRO</name>
<protein>
    <recommendedName>
        <fullName evidence="9">RING-type domain-containing protein</fullName>
    </recommendedName>
</protein>
<feature type="domain" description="RING-type" evidence="9">
    <location>
        <begin position="52"/>
        <end position="260"/>
    </location>
</feature>
<evidence type="ECO:0000256" key="7">
    <source>
        <dbReference type="SAM" id="MobiDB-lite"/>
    </source>
</evidence>
<accession>A0A5A8CTN1</accession>
<dbReference type="InterPro" id="IPR031127">
    <property type="entry name" value="E3_UB_ligase_RBR"/>
</dbReference>
<keyword evidence="6" id="KW-0862">Zinc</keyword>
<dbReference type="EMBL" id="VLTO01000001">
    <property type="protein sequence ID" value="KAA0178500.1"/>
    <property type="molecule type" value="Genomic_DNA"/>
</dbReference>
<evidence type="ECO:0000256" key="2">
    <source>
        <dbReference type="ARBA" id="ARBA00022723"/>
    </source>
</evidence>
<dbReference type="EMBL" id="VLTL01000054">
    <property type="protein sequence ID" value="KAA0164586.1"/>
    <property type="molecule type" value="Genomic_DNA"/>
</dbReference>
<evidence type="ECO:0000259" key="9">
    <source>
        <dbReference type="PROSITE" id="PS51873"/>
    </source>
</evidence>
<keyword evidence="1" id="KW-0808">Transferase</keyword>
<evidence type="ECO:0000313" key="14">
    <source>
        <dbReference type="Proteomes" id="UP000323011"/>
    </source>
</evidence>
<evidence type="ECO:0000313" key="10">
    <source>
        <dbReference type="EMBL" id="KAA0156069.1"/>
    </source>
</evidence>
<keyword evidence="5" id="KW-0833">Ubl conjugation pathway</keyword>
<dbReference type="GO" id="GO:0004842">
    <property type="term" value="F:ubiquitin-protein transferase activity"/>
    <property type="evidence" value="ECO:0007669"/>
    <property type="project" value="InterPro"/>
</dbReference>
<comment type="caution">
    <text evidence="10">The sequence shown here is derived from an EMBL/GenBank/DDBJ whole genome shotgun (WGS) entry which is preliminary data.</text>
</comment>
<evidence type="ECO:0000313" key="11">
    <source>
        <dbReference type="EMBL" id="KAA0164586.1"/>
    </source>
</evidence>
<evidence type="ECO:0000256" key="8">
    <source>
        <dbReference type="SAM" id="Phobius"/>
    </source>
</evidence>
<feature type="region of interest" description="Disordered" evidence="7">
    <location>
        <begin position="413"/>
        <end position="441"/>
    </location>
</feature>
<evidence type="ECO:0000313" key="12">
    <source>
        <dbReference type="EMBL" id="KAA0178500.1"/>
    </source>
</evidence>
<gene>
    <name evidence="12" type="ORF">FNF27_00349</name>
    <name evidence="11" type="ORF">FNF28_03745</name>
    <name evidence="10" type="ORF">FNF29_01485</name>
</gene>
<dbReference type="Pfam" id="PF26200">
    <property type="entry name" value="Rcat_RNF216"/>
    <property type="match status" value="1"/>
</dbReference>
<evidence type="ECO:0000256" key="5">
    <source>
        <dbReference type="ARBA" id="ARBA00022786"/>
    </source>
</evidence>
<evidence type="ECO:0000313" key="13">
    <source>
        <dbReference type="Proteomes" id="UP000322899"/>
    </source>
</evidence>
<evidence type="ECO:0000256" key="1">
    <source>
        <dbReference type="ARBA" id="ARBA00022679"/>
    </source>
</evidence>
<reference evidence="13 14" key="1">
    <citation type="submission" date="2019-07" db="EMBL/GenBank/DDBJ databases">
        <title>Genomes of Cafeteria roenbergensis.</title>
        <authorList>
            <person name="Fischer M.G."/>
            <person name="Hackl T."/>
            <person name="Roman M."/>
        </authorList>
    </citation>
    <scope>NUCLEOTIDE SEQUENCE [LARGE SCALE GENOMIC DNA]</scope>
    <source>
        <strain evidence="10 14">BVI</strain>
        <strain evidence="12 13">E4-10P</strain>
        <strain evidence="11 15">RCC970-E3</strain>
    </source>
</reference>
<feature type="compositionally biased region" description="Low complexity" evidence="7">
    <location>
        <begin position="428"/>
        <end position="441"/>
    </location>
</feature>
<keyword evidence="8" id="KW-0812">Transmembrane</keyword>
<dbReference type="EMBL" id="VLTN01000005">
    <property type="protein sequence ID" value="KAA0156069.1"/>
    <property type="molecule type" value="Genomic_DNA"/>
</dbReference>
<keyword evidence="14" id="KW-1185">Reference proteome</keyword>
<evidence type="ECO:0000256" key="6">
    <source>
        <dbReference type="ARBA" id="ARBA00022833"/>
    </source>
</evidence>
<dbReference type="Proteomes" id="UP000323011">
    <property type="component" value="Unassembled WGS sequence"/>
</dbReference>
<feature type="transmembrane region" description="Helical" evidence="8">
    <location>
        <begin position="351"/>
        <end position="374"/>
    </location>
</feature>
<sequence length="458" mass="48360">MAESDVSSPLVGGPEPRSMAQQLVRQASASQVASVLGTFAPGLGPAASAGEEMFDCSICYMTQPISNRFKPYSSCEHDADAETCRECYKNAVTFEVENGKVLPGVKCCVDGCPTVLTTEQVRDLVTAATFAKYERFQLNADDATVRECGHCGENQPGDPDRPIMTCRKCARKFCYFHATAHEPNEAACKAYHRSHRGEDTRNRALLDSSAAACPRCKVVTTKSSGCNHMTCRCGAEWCWLCGMDITGAHGWHYMQSNPSGCPGMMMTEGAKPNSRRAAVMAAIAEQGTAVGRAKNVLRGLLQLLRLPFDLLLFAVVVSVLVAAMIVVLPCVCLSCLCVFPSADADGRKPFFIYFTVLLGSICMIPLLLLSIVLVRLRDAAFLILLCSTPPPAVAPPEGAPGAASRAEPKFGSLGGAGLGDEDERFQDAPEGAATAARPAAAASAAGHSAHAGGAANAV</sequence>
<keyword evidence="2" id="KW-0479">Metal-binding</keyword>
<dbReference type="Proteomes" id="UP000322899">
    <property type="component" value="Unassembled WGS sequence"/>
</dbReference>
<dbReference type="Gene3D" id="1.20.120.1750">
    <property type="match status" value="1"/>
</dbReference>
<dbReference type="OrthoDB" id="205060at2759"/>